<dbReference type="SUPFAM" id="SSF81901">
    <property type="entry name" value="HCP-like"/>
    <property type="match status" value="1"/>
</dbReference>
<dbReference type="InterPro" id="IPR040808">
    <property type="entry name" value="DUF5630"/>
</dbReference>
<sequence>MPKTSHSLPNASMLTIDELNFIGNLKMECEEYLENINKMEIKKASYNDYYRLPNKGNLYSILDARNQDLQRELAIEKNKLLNVFERTDLGLLIRAAITDPELDKLCQNPLLTSLWDERWRKSGRNPKEAAEVNHLAVQEYRPQSTLTSFDLLKGIYFYSKSKAMAAHAAYKEESCEFMILAADLGHFAALRTLVIYYMKQPNGLEKAQDYAKAAADLYRTPGYLLLFVFYYELQQYQNALKMLMVAEKLHPYSADMINNAYQGTGLEVILAPLMKQLNVSSLDGAKLKLVKLADLPLHYVTDKIYTEVSQYVDDLLNQSIPTNPAATSDTDESEKQEVLAV</sequence>
<dbReference type="Proteomes" id="UP000044071">
    <property type="component" value="Unassembled WGS sequence"/>
</dbReference>
<organism evidence="3 4">
    <name type="scientific">Legionella massiliensis</name>
    <dbReference type="NCBI Taxonomy" id="1034943"/>
    <lineage>
        <taxon>Bacteria</taxon>
        <taxon>Pseudomonadati</taxon>
        <taxon>Pseudomonadota</taxon>
        <taxon>Gammaproteobacteria</taxon>
        <taxon>Legionellales</taxon>
        <taxon>Legionellaceae</taxon>
        <taxon>Legionella</taxon>
    </lineage>
</organism>
<protein>
    <submittedName>
        <fullName evidence="3">Uncharacterized protein</fullName>
    </submittedName>
</protein>
<evidence type="ECO:0000256" key="1">
    <source>
        <dbReference type="SAM" id="Coils"/>
    </source>
</evidence>
<accession>A0A078L1H1</accession>
<dbReference type="Pfam" id="PF18632">
    <property type="entry name" value="DUF5630"/>
    <property type="match status" value="1"/>
</dbReference>
<reference evidence="3 4" key="1">
    <citation type="submission" date="2014-06" db="EMBL/GenBank/DDBJ databases">
        <authorList>
            <person name="Urmite Genomes Urmite Genomes"/>
        </authorList>
    </citation>
    <scope>NUCLEOTIDE SEQUENCE [LARGE SCALE GENOMIC DNA]</scope>
</reference>
<gene>
    <name evidence="3" type="ORF">BN59_02162</name>
</gene>
<feature type="coiled-coil region" evidence="1">
    <location>
        <begin position="22"/>
        <end position="86"/>
    </location>
</feature>
<dbReference type="EMBL" id="CCSB01000002">
    <property type="protein sequence ID" value="CDZ77869.1"/>
    <property type="molecule type" value="Genomic_DNA"/>
</dbReference>
<dbReference type="AlphaFoldDB" id="A0A078L1H1"/>
<keyword evidence="4" id="KW-1185">Reference proteome</keyword>
<evidence type="ECO:0000313" key="3">
    <source>
        <dbReference type="EMBL" id="CDZ77869.1"/>
    </source>
</evidence>
<dbReference type="RefSeq" id="WP_043874332.1">
    <property type="nucleotide sequence ID" value="NZ_CCVW01000002.1"/>
</dbReference>
<keyword evidence="1" id="KW-0175">Coiled coil</keyword>
<evidence type="ECO:0000313" key="4">
    <source>
        <dbReference type="Proteomes" id="UP000044071"/>
    </source>
</evidence>
<name>A0A078L1H1_9GAMM</name>
<proteinExistence type="predicted"/>
<feature type="region of interest" description="Disordered" evidence="2">
    <location>
        <begin position="322"/>
        <end position="341"/>
    </location>
</feature>
<evidence type="ECO:0000256" key="2">
    <source>
        <dbReference type="SAM" id="MobiDB-lite"/>
    </source>
</evidence>
<dbReference type="OrthoDB" id="5652339at2"/>